<keyword evidence="6" id="KW-0547">Nucleotide-binding</keyword>
<keyword evidence="9" id="KW-0472">Membrane</keyword>
<dbReference type="Gene3D" id="3.40.50.300">
    <property type="entry name" value="P-loop containing nucleotide triphosphate hydrolases"/>
    <property type="match status" value="2"/>
</dbReference>
<keyword evidence="8" id="KW-1278">Translocase</keyword>
<dbReference type="GO" id="GO:0005524">
    <property type="term" value="F:ATP binding"/>
    <property type="evidence" value="ECO:0007669"/>
    <property type="project" value="UniProtKB-KW"/>
</dbReference>
<evidence type="ECO:0000256" key="7">
    <source>
        <dbReference type="ARBA" id="ARBA00022840"/>
    </source>
</evidence>
<comment type="subcellular location">
    <subcellularLocation>
        <location evidence="1">Cell membrane</location>
        <topology evidence="1">Peripheral membrane protein</topology>
    </subcellularLocation>
</comment>
<keyword evidence="3" id="KW-1003">Cell membrane</keyword>
<dbReference type="InterPro" id="IPR003593">
    <property type="entry name" value="AAA+_ATPase"/>
</dbReference>
<keyword evidence="5" id="KW-0677">Repeat</keyword>
<keyword evidence="4" id="KW-0762">Sugar transport</keyword>
<dbReference type="InterPro" id="IPR003439">
    <property type="entry name" value="ABC_transporter-like_ATP-bd"/>
</dbReference>
<dbReference type="GO" id="GO:0016887">
    <property type="term" value="F:ATP hydrolysis activity"/>
    <property type="evidence" value="ECO:0007669"/>
    <property type="project" value="InterPro"/>
</dbReference>
<dbReference type="Pfam" id="PF00005">
    <property type="entry name" value="ABC_tran"/>
    <property type="match status" value="2"/>
</dbReference>
<dbReference type="GO" id="GO:0005886">
    <property type="term" value="C:plasma membrane"/>
    <property type="evidence" value="ECO:0007669"/>
    <property type="project" value="UniProtKB-SubCell"/>
</dbReference>
<keyword evidence="7 11" id="KW-0067">ATP-binding</keyword>
<accession>A0A081BSP6</accession>
<evidence type="ECO:0000256" key="1">
    <source>
        <dbReference type="ARBA" id="ARBA00004202"/>
    </source>
</evidence>
<dbReference type="FunFam" id="3.40.50.300:FF:000127">
    <property type="entry name" value="Ribose import ATP-binding protein RbsA"/>
    <property type="match status" value="1"/>
</dbReference>
<evidence type="ECO:0000256" key="4">
    <source>
        <dbReference type="ARBA" id="ARBA00022597"/>
    </source>
</evidence>
<evidence type="ECO:0000256" key="9">
    <source>
        <dbReference type="ARBA" id="ARBA00023136"/>
    </source>
</evidence>
<evidence type="ECO:0000256" key="5">
    <source>
        <dbReference type="ARBA" id="ARBA00022737"/>
    </source>
</evidence>
<evidence type="ECO:0000313" key="12">
    <source>
        <dbReference type="Proteomes" id="UP000030700"/>
    </source>
</evidence>
<proteinExistence type="predicted"/>
<evidence type="ECO:0000256" key="6">
    <source>
        <dbReference type="ARBA" id="ARBA00022741"/>
    </source>
</evidence>
<dbReference type="STRING" id="1499966.U14_05712"/>
<dbReference type="PANTHER" id="PTHR43790">
    <property type="entry name" value="CARBOHYDRATE TRANSPORT ATP-BINDING PROTEIN MG119-RELATED"/>
    <property type="match status" value="1"/>
</dbReference>
<dbReference type="SUPFAM" id="SSF52540">
    <property type="entry name" value="P-loop containing nucleoside triphosphate hydrolases"/>
    <property type="match status" value="2"/>
</dbReference>
<keyword evidence="12" id="KW-1185">Reference proteome</keyword>
<evidence type="ECO:0000256" key="2">
    <source>
        <dbReference type="ARBA" id="ARBA00022448"/>
    </source>
</evidence>
<protein>
    <submittedName>
        <fullName evidence="11">Ribose transport ATP-binding protein RbsA</fullName>
    </submittedName>
</protein>
<dbReference type="AlphaFoldDB" id="A0A081BSP6"/>
<organism evidence="11 12">
    <name type="scientific">Candidatus Moduliflexus flocculans</name>
    <dbReference type="NCBI Taxonomy" id="1499966"/>
    <lineage>
        <taxon>Bacteria</taxon>
        <taxon>Candidatus Moduliflexota</taxon>
        <taxon>Candidatus Moduliflexia</taxon>
        <taxon>Candidatus Moduliflexales</taxon>
        <taxon>Candidatus Moduliflexaceae</taxon>
    </lineage>
</organism>
<dbReference type="PANTHER" id="PTHR43790:SF3">
    <property type="entry name" value="D-ALLOSE IMPORT ATP-BINDING PROTEIN ALSA-RELATED"/>
    <property type="match status" value="1"/>
</dbReference>
<evidence type="ECO:0000259" key="10">
    <source>
        <dbReference type="PROSITE" id="PS50893"/>
    </source>
</evidence>
<evidence type="ECO:0000256" key="3">
    <source>
        <dbReference type="ARBA" id="ARBA00022475"/>
    </source>
</evidence>
<gene>
    <name evidence="11" type="ORF">U14_05712</name>
</gene>
<dbReference type="InterPro" id="IPR050107">
    <property type="entry name" value="ABC_carbohydrate_import_ATPase"/>
</dbReference>
<reference evidence="11 12" key="1">
    <citation type="journal article" date="2015" name="PeerJ">
        <title>First genomic representation of candidate bacterial phylum KSB3 points to enhanced environmental sensing as a trigger of wastewater bulking.</title>
        <authorList>
            <person name="Sekiguchi Y."/>
            <person name="Ohashi A."/>
            <person name="Parks D.H."/>
            <person name="Yamauchi T."/>
            <person name="Tyson G.W."/>
            <person name="Hugenholtz P."/>
        </authorList>
    </citation>
    <scope>NUCLEOTIDE SEQUENCE [LARGE SCALE GENOMIC DNA]</scope>
</reference>
<dbReference type="CDD" id="cd03216">
    <property type="entry name" value="ABC_Carb_Monos_I"/>
    <property type="match status" value="1"/>
</dbReference>
<dbReference type="Proteomes" id="UP000030700">
    <property type="component" value="Unassembled WGS sequence"/>
</dbReference>
<dbReference type="SMART" id="SM00382">
    <property type="entry name" value="AAA"/>
    <property type="match status" value="1"/>
</dbReference>
<evidence type="ECO:0000313" key="11">
    <source>
        <dbReference type="EMBL" id="GAK54427.1"/>
    </source>
</evidence>
<sequence>MTEAVTQPILTLEHISKSFAGVHALEDVSFQLRPGEIHALIGENGAGKSTLVKIMTGVYQPDQGQISVQGTPVAFHDTKAAHQHGIAAIYQDLNLFPDLNIAENIFMGHMPIDPKRKSVDWKAMYQQSQQILNTLGVKLDPKKQVFGLSIAEQQMVEIAKALSLQANILIMDEPTSTLTLKETDELFRIARQLRERGTAIIFISHRLEELFELADRVTVLRDGKYVGTENIRDISEDNLIRMMVGRSLDALFPKQTVPIGDVVLKVEGLKKEGIFRDISFELRKGEILGLAGLVGARRTEVARAIFGVEPADGGVIQVDKQAVTIRDPKDAMKLGIAYLPEDRQQHGLVLQMSLTHNFTLLCET</sequence>
<dbReference type="EMBL" id="DF820461">
    <property type="protein sequence ID" value="GAK54427.1"/>
    <property type="molecule type" value="Genomic_DNA"/>
</dbReference>
<dbReference type="HOGENOM" id="CLU_000604_92_2_0"/>
<dbReference type="PROSITE" id="PS50893">
    <property type="entry name" value="ABC_TRANSPORTER_2"/>
    <property type="match status" value="1"/>
</dbReference>
<feature type="domain" description="ABC transporter" evidence="10">
    <location>
        <begin position="10"/>
        <end position="247"/>
    </location>
</feature>
<dbReference type="InterPro" id="IPR027417">
    <property type="entry name" value="P-loop_NTPase"/>
</dbReference>
<name>A0A081BSP6_9BACT</name>
<evidence type="ECO:0000256" key="8">
    <source>
        <dbReference type="ARBA" id="ARBA00022967"/>
    </source>
</evidence>
<keyword evidence="2" id="KW-0813">Transport</keyword>